<evidence type="ECO:0000313" key="4">
    <source>
        <dbReference type="Proteomes" id="UP000039046"/>
    </source>
</evidence>
<dbReference type="STRING" id="1531966.A0A0A1TJF6"/>
<feature type="transmembrane region" description="Helical" evidence="2">
    <location>
        <begin position="75"/>
        <end position="94"/>
    </location>
</feature>
<keyword evidence="2" id="KW-0472">Membrane</keyword>
<dbReference type="OrthoDB" id="5408102at2759"/>
<evidence type="ECO:0000256" key="2">
    <source>
        <dbReference type="SAM" id="Phobius"/>
    </source>
</evidence>
<feature type="region of interest" description="Disordered" evidence="1">
    <location>
        <begin position="1"/>
        <end position="36"/>
    </location>
</feature>
<dbReference type="EMBL" id="CDHN01000003">
    <property type="protein sequence ID" value="CEJ90820.1"/>
    <property type="molecule type" value="Genomic_DNA"/>
</dbReference>
<dbReference type="AlphaFoldDB" id="A0A0A1TJF6"/>
<feature type="compositionally biased region" description="Polar residues" evidence="1">
    <location>
        <begin position="1"/>
        <end position="13"/>
    </location>
</feature>
<feature type="compositionally biased region" description="Polar residues" evidence="1">
    <location>
        <begin position="26"/>
        <end position="36"/>
    </location>
</feature>
<dbReference type="HOGENOM" id="CLU_011673_1_0_1"/>
<gene>
    <name evidence="3" type="ORF">VHEMI06576</name>
</gene>
<evidence type="ECO:0000256" key="1">
    <source>
        <dbReference type="SAM" id="MobiDB-lite"/>
    </source>
</evidence>
<keyword evidence="2" id="KW-1133">Transmembrane helix</keyword>
<accession>A0A0A1TJF6</accession>
<keyword evidence="4" id="KW-1185">Reference proteome</keyword>
<organism evidence="3 4">
    <name type="scientific">[Torrubiella] hemipterigena</name>
    <dbReference type="NCBI Taxonomy" id="1531966"/>
    <lineage>
        <taxon>Eukaryota</taxon>
        <taxon>Fungi</taxon>
        <taxon>Dikarya</taxon>
        <taxon>Ascomycota</taxon>
        <taxon>Pezizomycotina</taxon>
        <taxon>Sordariomycetes</taxon>
        <taxon>Hypocreomycetidae</taxon>
        <taxon>Hypocreales</taxon>
        <taxon>Clavicipitaceae</taxon>
        <taxon>Clavicipitaceae incertae sedis</taxon>
        <taxon>'Torrubiella' clade</taxon>
    </lineage>
</organism>
<dbReference type="Proteomes" id="UP000039046">
    <property type="component" value="Unassembled WGS sequence"/>
</dbReference>
<protein>
    <recommendedName>
        <fullName evidence="5">MFS maltose permease</fullName>
    </recommendedName>
</protein>
<name>A0A0A1TJF6_9HYPO</name>
<sequence>MLRRTNASASKATSYARASRCRTRHQQPFGTYSQRTAAKSRPALPTVFIPTSSPTIARRFASSGNRWFRHEAKAVARYTMTIWGLAAAAVVIGLCVNEEVLERYYPTPHEWKYMTRKYLRDANNYLNPQNGEVNWARALELSRGVIIRLEDDKLDGQAVEKLSDKGDDTLEVPGEFIACNITNKSQDWRRGYFEAMMLAAKAAEHVDGWVRDTTRNVVSPPQYVIGPSNPKPTPVPAGDPKAPREEDCVAAYPDADNWYMKLLATVGISPREKIEAALAYASFLEFKSRLEEAEAFYALALSEASRNLDQSKLPFDPRTFTLHEKADLPSTNVLDSITAIANFKARKGDLSSALPIYLSLLRARQSLSNERPKAVKKATNVPIHTKLINLVSQPPYPVPQSDGFQAPWRSPEEQCQEASLHLYIGEILYASKSREDGVSWTRDGVDQAEEQLRGLKVIDKTPTTEKTCRECLGTGLENWNVMVSNLALVEKRKGQAGNKQGGMFSFFGGAEEVEGRWAAEEAVVAQRIRRTRELLEEIKPPNYLLSNWLKA</sequence>
<evidence type="ECO:0000313" key="3">
    <source>
        <dbReference type="EMBL" id="CEJ90820.1"/>
    </source>
</evidence>
<keyword evidence="2" id="KW-0812">Transmembrane</keyword>
<proteinExistence type="predicted"/>
<reference evidence="3 4" key="1">
    <citation type="journal article" date="2015" name="Genome Announc.">
        <title>Draft Genome Sequence and Gene Annotation of the Entomopathogenic Fungus Verticillium hemipterigenum.</title>
        <authorList>
            <person name="Horn F."/>
            <person name="Habel A."/>
            <person name="Scharf D.H."/>
            <person name="Dworschak J."/>
            <person name="Brakhage A.A."/>
            <person name="Guthke R."/>
            <person name="Hertweck C."/>
            <person name="Linde J."/>
        </authorList>
    </citation>
    <scope>NUCLEOTIDE SEQUENCE [LARGE SCALE GENOMIC DNA]</scope>
</reference>
<feature type="region of interest" description="Disordered" evidence="1">
    <location>
        <begin position="220"/>
        <end position="245"/>
    </location>
</feature>
<evidence type="ECO:0008006" key="5">
    <source>
        <dbReference type="Google" id="ProtNLM"/>
    </source>
</evidence>